<keyword evidence="1" id="KW-0472">Membrane</keyword>
<reference evidence="2" key="1">
    <citation type="submission" date="2022-01" db="EMBL/GenBank/DDBJ databases">
        <authorList>
            <person name="King R."/>
        </authorList>
    </citation>
    <scope>NUCLEOTIDE SEQUENCE</scope>
</reference>
<dbReference type="Proteomes" id="UP001153709">
    <property type="component" value="Chromosome 5"/>
</dbReference>
<protein>
    <submittedName>
        <fullName evidence="2">Uncharacterized protein</fullName>
    </submittedName>
</protein>
<keyword evidence="1" id="KW-1133">Transmembrane helix</keyword>
<gene>
    <name evidence="2" type="ORF">DIABBA_LOCUS8206</name>
</gene>
<keyword evidence="1" id="KW-0812">Transmembrane</keyword>
<sequence>MSHRPFTSALARVHTSAKSSSDQQAVPPVGMLINIDSDDLKLAESKSPPPIDEINEIIFNSQVTNRYNYKLSGDIEKDFKEAVSLLPQYTAGKRDSIGSELSCSGADADISWKVLIGCIVVVIVVLPLIYTLSLMFGIIKPVTYQH</sequence>
<proteinExistence type="predicted"/>
<dbReference type="OrthoDB" id="538216at2759"/>
<dbReference type="EMBL" id="OU898280">
    <property type="protein sequence ID" value="CAG9834954.1"/>
    <property type="molecule type" value="Genomic_DNA"/>
</dbReference>
<keyword evidence="3" id="KW-1185">Reference proteome</keyword>
<dbReference type="AlphaFoldDB" id="A0A9N9SYZ1"/>
<name>A0A9N9SYZ1_DIABA</name>
<feature type="transmembrane region" description="Helical" evidence="1">
    <location>
        <begin position="114"/>
        <end position="139"/>
    </location>
</feature>
<accession>A0A9N9SYZ1</accession>
<evidence type="ECO:0000313" key="2">
    <source>
        <dbReference type="EMBL" id="CAG9834954.1"/>
    </source>
</evidence>
<organism evidence="2 3">
    <name type="scientific">Diabrotica balteata</name>
    <name type="common">Banded cucumber beetle</name>
    <dbReference type="NCBI Taxonomy" id="107213"/>
    <lineage>
        <taxon>Eukaryota</taxon>
        <taxon>Metazoa</taxon>
        <taxon>Ecdysozoa</taxon>
        <taxon>Arthropoda</taxon>
        <taxon>Hexapoda</taxon>
        <taxon>Insecta</taxon>
        <taxon>Pterygota</taxon>
        <taxon>Neoptera</taxon>
        <taxon>Endopterygota</taxon>
        <taxon>Coleoptera</taxon>
        <taxon>Polyphaga</taxon>
        <taxon>Cucujiformia</taxon>
        <taxon>Chrysomeloidea</taxon>
        <taxon>Chrysomelidae</taxon>
        <taxon>Galerucinae</taxon>
        <taxon>Diabroticina</taxon>
        <taxon>Diabroticites</taxon>
        <taxon>Diabrotica</taxon>
    </lineage>
</organism>
<evidence type="ECO:0000313" key="3">
    <source>
        <dbReference type="Proteomes" id="UP001153709"/>
    </source>
</evidence>
<evidence type="ECO:0000256" key="1">
    <source>
        <dbReference type="SAM" id="Phobius"/>
    </source>
</evidence>